<feature type="transmembrane region" description="Helical" evidence="7">
    <location>
        <begin position="249"/>
        <end position="269"/>
    </location>
</feature>
<feature type="transmembrane region" description="Helical" evidence="7">
    <location>
        <begin position="214"/>
        <end position="243"/>
    </location>
</feature>
<feature type="transmembrane region" description="Helical" evidence="7">
    <location>
        <begin position="85"/>
        <end position="105"/>
    </location>
</feature>
<organism evidence="8 9">
    <name type="scientific">Vreelandella vilamensis</name>
    <dbReference type="NCBI Taxonomy" id="531309"/>
    <lineage>
        <taxon>Bacteria</taxon>
        <taxon>Pseudomonadati</taxon>
        <taxon>Pseudomonadota</taxon>
        <taxon>Gammaproteobacteria</taxon>
        <taxon>Oceanospirillales</taxon>
        <taxon>Halomonadaceae</taxon>
        <taxon>Vreelandella</taxon>
    </lineage>
</organism>
<dbReference type="PANTHER" id="PTHR34184">
    <property type="entry name" value="UPF0718 PROTEIN YCGR"/>
    <property type="match status" value="1"/>
</dbReference>
<proteinExistence type="inferred from homology"/>
<keyword evidence="6 7" id="KW-0472">Membrane</keyword>
<dbReference type="InterPro" id="IPR005524">
    <property type="entry name" value="DUF318"/>
</dbReference>
<reference evidence="8 9" key="1">
    <citation type="submission" date="2023-04" db="EMBL/GenBank/DDBJ databases">
        <title>A long-awaited taxogenomic arrangement of the family Halomonadaceae.</title>
        <authorList>
            <person name="De La Haba R."/>
            <person name="Chuvochina M."/>
            <person name="Wittouck S."/>
            <person name="Arahal D.R."/>
            <person name="Sanchez-Porro C."/>
            <person name="Hugenholtz P."/>
            <person name="Ventosa A."/>
        </authorList>
    </citation>
    <scope>NUCLEOTIDE SEQUENCE [LARGE SCALE GENOMIC DNA]</scope>
    <source>
        <strain evidence="8 9">DSM 21020</strain>
    </source>
</reference>
<evidence type="ECO:0000256" key="1">
    <source>
        <dbReference type="ARBA" id="ARBA00004651"/>
    </source>
</evidence>
<dbReference type="Proteomes" id="UP001254564">
    <property type="component" value="Unassembled WGS sequence"/>
</dbReference>
<evidence type="ECO:0000256" key="7">
    <source>
        <dbReference type="SAM" id="Phobius"/>
    </source>
</evidence>
<evidence type="ECO:0000256" key="2">
    <source>
        <dbReference type="ARBA" id="ARBA00006386"/>
    </source>
</evidence>
<comment type="caution">
    <text evidence="8">The sequence shown here is derived from an EMBL/GenBank/DDBJ whole genome shotgun (WGS) entry which is preliminary data.</text>
</comment>
<dbReference type="PANTHER" id="PTHR34184:SF4">
    <property type="entry name" value="UPF0718 PROTEIN YCGR"/>
    <property type="match status" value="1"/>
</dbReference>
<keyword evidence="3" id="KW-1003">Cell membrane</keyword>
<gene>
    <name evidence="8" type="ORF">QC823_13095</name>
</gene>
<feature type="transmembrane region" description="Helical" evidence="7">
    <location>
        <begin position="317"/>
        <end position="335"/>
    </location>
</feature>
<dbReference type="InterPro" id="IPR052923">
    <property type="entry name" value="UPF0718"/>
</dbReference>
<sequence>MTFVMSLLDVALTAAPWLLLGLLAAGLIKALVDESYLTRWLGGNSLASVTRGAIFGVPLPLCSCGAIPTALTLHRQGAGRGPTTAFMIGTPGVGVDSLTITYALLGPFMLLARLCGTVVVAITTGIGVATKQPAPAAEPTSTPCCGGCCEGSGSTAASQPAKASLGARLRSGIQYAFTDVLDDISLWLGIGLLLAGVLTTLVPTTALSAYGSGLGAMLLMSVIGIPLYICATAATPIAAGLILAGVSPGTALVFLIAGPVTSIATLGIVRREFGTAVLMRYLAGILASAVVVGLAVDGVIHLFGVNVIAQVESIDELLPLWLEGTALIMLVVLAVKPLRRQLRNVAVSH</sequence>
<feature type="transmembrane region" description="Helical" evidence="7">
    <location>
        <begin position="184"/>
        <end position="202"/>
    </location>
</feature>
<evidence type="ECO:0000256" key="3">
    <source>
        <dbReference type="ARBA" id="ARBA00022475"/>
    </source>
</evidence>
<protein>
    <submittedName>
        <fullName evidence="8">SO_0444 family Cu/Zn efflux transporter</fullName>
    </submittedName>
</protein>
<evidence type="ECO:0000256" key="6">
    <source>
        <dbReference type="ARBA" id="ARBA00023136"/>
    </source>
</evidence>
<keyword evidence="4 7" id="KW-0812">Transmembrane</keyword>
<dbReference type="NCBIfam" id="NF033936">
    <property type="entry name" value="CuZnOut_SO0444"/>
    <property type="match status" value="1"/>
</dbReference>
<comment type="similarity">
    <text evidence="2">Belongs to the UPF0718 family.</text>
</comment>
<feature type="transmembrane region" description="Helical" evidence="7">
    <location>
        <begin position="281"/>
        <end position="305"/>
    </location>
</feature>
<feature type="transmembrane region" description="Helical" evidence="7">
    <location>
        <begin position="54"/>
        <end position="73"/>
    </location>
</feature>
<keyword evidence="5 7" id="KW-1133">Transmembrane helix</keyword>
<dbReference type="RefSeq" id="WP_309656805.1">
    <property type="nucleotide sequence ID" value="NZ_JARWAN010000023.1"/>
</dbReference>
<name>A0ABU1H6K7_9GAMM</name>
<evidence type="ECO:0000256" key="5">
    <source>
        <dbReference type="ARBA" id="ARBA00022989"/>
    </source>
</evidence>
<comment type="subcellular location">
    <subcellularLocation>
        <location evidence="1">Cell membrane</location>
        <topology evidence="1">Multi-pass membrane protein</topology>
    </subcellularLocation>
</comment>
<evidence type="ECO:0000313" key="9">
    <source>
        <dbReference type="Proteomes" id="UP001254564"/>
    </source>
</evidence>
<dbReference type="Pfam" id="PF03773">
    <property type="entry name" value="ArsP_1"/>
    <property type="match status" value="1"/>
</dbReference>
<evidence type="ECO:0000313" key="8">
    <source>
        <dbReference type="EMBL" id="MDR5899925.1"/>
    </source>
</evidence>
<accession>A0ABU1H6K7</accession>
<dbReference type="EMBL" id="JARWAN010000023">
    <property type="protein sequence ID" value="MDR5899925.1"/>
    <property type="molecule type" value="Genomic_DNA"/>
</dbReference>
<keyword evidence="9" id="KW-1185">Reference proteome</keyword>
<evidence type="ECO:0000256" key="4">
    <source>
        <dbReference type="ARBA" id="ARBA00022692"/>
    </source>
</evidence>